<dbReference type="Pfam" id="PF02780">
    <property type="entry name" value="Transketolase_C"/>
    <property type="match status" value="1"/>
</dbReference>
<dbReference type="GO" id="GO:0016491">
    <property type="term" value="F:oxidoreductase activity"/>
    <property type="evidence" value="ECO:0007669"/>
    <property type="project" value="UniProtKB-KW"/>
</dbReference>
<dbReference type="PANTHER" id="PTHR43257">
    <property type="entry name" value="PYRUVATE DEHYDROGENASE E1 COMPONENT BETA SUBUNIT"/>
    <property type="match status" value="1"/>
</dbReference>
<evidence type="ECO:0000256" key="3">
    <source>
        <dbReference type="ARBA" id="ARBA00023052"/>
    </source>
</evidence>
<dbReference type="FunFam" id="3.40.50.920:FF:000001">
    <property type="entry name" value="Pyruvate dehydrogenase E1 beta subunit"/>
    <property type="match status" value="1"/>
</dbReference>
<dbReference type="NCBIfam" id="NF006667">
    <property type="entry name" value="PRK09212.1"/>
    <property type="match status" value="1"/>
</dbReference>
<dbReference type="SMART" id="SM00861">
    <property type="entry name" value="Transket_pyr"/>
    <property type="match status" value="1"/>
</dbReference>
<sequence>MKYTYGNAITAALREEMQRDENVLIWGEDVAEFGNIFGLTRGLLEEFGPDRVRNTPIVETAIIGAAIGAAETGLRPVAELMYSDFTMPAFTEIFHLVSKWRYMHGPKYRLPLVIRNASGASNGAAEEHSNTVESLFMHAPGLTIITPSCAYDAKGLLKSAIRSDDPVLFCEPKLLYQQKQEIDQEVFESDYTIPIGLADVKREGTDVTLIAVGLMVPRALEAAEILAEEGISVEVIDPRTIAPLDKKTVYRSIAKTHLCAIVEESNKTAGIGAEYAATFQKEMYDELDGPVERIAALDVPMPYNMALERYVIPDAGNICETIRSMVK</sequence>
<dbReference type="InterPro" id="IPR029061">
    <property type="entry name" value="THDP-binding"/>
</dbReference>
<accession>A0A1I7GNM8</accession>
<evidence type="ECO:0000256" key="2">
    <source>
        <dbReference type="ARBA" id="ARBA00023002"/>
    </source>
</evidence>
<dbReference type="Pfam" id="PF02779">
    <property type="entry name" value="Transket_pyr"/>
    <property type="match status" value="1"/>
</dbReference>
<evidence type="ECO:0000313" key="5">
    <source>
        <dbReference type="EMBL" id="SFU50063.1"/>
    </source>
</evidence>
<dbReference type="FunFam" id="3.40.50.970:FF:000001">
    <property type="entry name" value="Pyruvate dehydrogenase E1 beta subunit"/>
    <property type="match status" value="1"/>
</dbReference>
<keyword evidence="6" id="KW-1185">Reference proteome</keyword>
<reference evidence="5 6" key="1">
    <citation type="submission" date="2016-10" db="EMBL/GenBank/DDBJ databases">
        <authorList>
            <person name="de Groot N.N."/>
        </authorList>
    </citation>
    <scope>NUCLEOTIDE SEQUENCE [LARGE SCALE GENOMIC DNA]</scope>
    <source>
        <strain evidence="5 6">KHGC13</strain>
    </source>
</reference>
<dbReference type="OrthoDB" id="8732661at2"/>
<evidence type="ECO:0000259" key="4">
    <source>
        <dbReference type="SMART" id="SM00861"/>
    </source>
</evidence>
<keyword evidence="3" id="KW-0786">Thiamine pyrophosphate</keyword>
<gene>
    <name evidence="5" type="ORF">SAMN05216508_10834</name>
</gene>
<dbReference type="PANTHER" id="PTHR43257:SF2">
    <property type="entry name" value="PYRUVATE DEHYDROGENASE E1 COMPONENT SUBUNIT BETA"/>
    <property type="match status" value="1"/>
</dbReference>
<protein>
    <submittedName>
        <fullName evidence="5">Pyruvate dehydrogenase E1 component beta subunit</fullName>
    </submittedName>
</protein>
<name>A0A1I7GNM8_9FIRM</name>
<dbReference type="Gene3D" id="3.40.50.920">
    <property type="match status" value="1"/>
</dbReference>
<feature type="domain" description="Transketolase-like pyrimidine-binding" evidence="4">
    <location>
        <begin position="3"/>
        <end position="178"/>
    </location>
</feature>
<dbReference type="InterPro" id="IPR005475">
    <property type="entry name" value="Transketolase-like_Pyr-bd"/>
</dbReference>
<dbReference type="STRING" id="155865.SAMN05216515_10834"/>
<evidence type="ECO:0000313" key="6">
    <source>
        <dbReference type="Proteomes" id="UP000198817"/>
    </source>
</evidence>
<proteinExistence type="predicted"/>
<dbReference type="Gene3D" id="3.40.50.970">
    <property type="match status" value="1"/>
</dbReference>
<organism evidence="5 6">
    <name type="scientific">Eubacterium pyruvativorans</name>
    <dbReference type="NCBI Taxonomy" id="155865"/>
    <lineage>
        <taxon>Bacteria</taxon>
        <taxon>Bacillati</taxon>
        <taxon>Bacillota</taxon>
        <taxon>Clostridia</taxon>
        <taxon>Eubacteriales</taxon>
        <taxon>Eubacteriaceae</taxon>
        <taxon>Eubacterium</taxon>
    </lineage>
</organism>
<dbReference type="AlphaFoldDB" id="A0A1I7GNM8"/>
<dbReference type="SUPFAM" id="SSF52922">
    <property type="entry name" value="TK C-terminal domain-like"/>
    <property type="match status" value="1"/>
</dbReference>
<dbReference type="InterPro" id="IPR033248">
    <property type="entry name" value="Transketolase_C"/>
</dbReference>
<dbReference type="EMBL" id="FPBT01000008">
    <property type="protein sequence ID" value="SFU50063.1"/>
    <property type="molecule type" value="Genomic_DNA"/>
</dbReference>
<dbReference type="InterPro" id="IPR009014">
    <property type="entry name" value="Transketo_C/PFOR_II"/>
</dbReference>
<keyword evidence="5" id="KW-0670">Pyruvate</keyword>
<dbReference type="SUPFAM" id="SSF52518">
    <property type="entry name" value="Thiamin diphosphate-binding fold (THDP-binding)"/>
    <property type="match status" value="1"/>
</dbReference>
<evidence type="ECO:0000256" key="1">
    <source>
        <dbReference type="ARBA" id="ARBA00001964"/>
    </source>
</evidence>
<dbReference type="Proteomes" id="UP000198817">
    <property type="component" value="Unassembled WGS sequence"/>
</dbReference>
<keyword evidence="2" id="KW-0560">Oxidoreductase</keyword>
<dbReference type="RefSeq" id="WP_090470904.1">
    <property type="nucleotide sequence ID" value="NZ_FOWF01000008.1"/>
</dbReference>
<dbReference type="CDD" id="cd07036">
    <property type="entry name" value="TPP_PYR_E1-PDHc-beta_like"/>
    <property type="match status" value="1"/>
</dbReference>
<comment type="cofactor">
    <cofactor evidence="1">
        <name>thiamine diphosphate</name>
        <dbReference type="ChEBI" id="CHEBI:58937"/>
    </cofactor>
</comment>